<comment type="caution">
    <text evidence="4">The sequence shown here is derived from an EMBL/GenBank/DDBJ whole genome shotgun (WGS) entry which is preliminary data.</text>
</comment>
<gene>
    <name evidence="4" type="ORF">SK854_47800</name>
</gene>
<dbReference type="GO" id="GO:0016757">
    <property type="term" value="F:glycosyltransferase activity"/>
    <property type="evidence" value="ECO:0007669"/>
    <property type="project" value="UniProtKB-KW"/>
</dbReference>
<proteinExistence type="predicted"/>
<evidence type="ECO:0000256" key="2">
    <source>
        <dbReference type="ARBA" id="ARBA00022679"/>
    </source>
</evidence>
<dbReference type="Pfam" id="PF00156">
    <property type="entry name" value="Pribosyltran"/>
    <property type="match status" value="1"/>
</dbReference>
<dbReference type="RefSeq" id="WP_319981855.1">
    <property type="nucleotide sequence ID" value="NZ_JAXAVU010000019.1"/>
</dbReference>
<dbReference type="PANTHER" id="PTHR43363">
    <property type="entry name" value="HYPOXANTHINE PHOSPHORIBOSYLTRANSFERASE"/>
    <property type="match status" value="1"/>
</dbReference>
<protein>
    <submittedName>
        <fullName evidence="4">Phosphoribosyltransferase family protein</fullName>
    </submittedName>
</protein>
<dbReference type="Proteomes" id="UP001285352">
    <property type="component" value="Unassembled WGS sequence"/>
</dbReference>
<evidence type="ECO:0000313" key="4">
    <source>
        <dbReference type="EMBL" id="MDX8149894.1"/>
    </source>
</evidence>
<evidence type="ECO:0000313" key="5">
    <source>
        <dbReference type="Proteomes" id="UP001285352"/>
    </source>
</evidence>
<keyword evidence="1 4" id="KW-0328">Glycosyltransferase</keyword>
<accession>A0ABU4VDW4</accession>
<name>A0ABU4VDW4_9PSEU</name>
<evidence type="ECO:0000256" key="1">
    <source>
        <dbReference type="ARBA" id="ARBA00022676"/>
    </source>
</evidence>
<dbReference type="InterPro" id="IPR000836">
    <property type="entry name" value="PRTase_dom"/>
</dbReference>
<organism evidence="4 5">
    <name type="scientific">Lentzea sokolovensis</name>
    <dbReference type="NCBI Taxonomy" id="3095429"/>
    <lineage>
        <taxon>Bacteria</taxon>
        <taxon>Bacillati</taxon>
        <taxon>Actinomycetota</taxon>
        <taxon>Actinomycetes</taxon>
        <taxon>Pseudonocardiales</taxon>
        <taxon>Pseudonocardiaceae</taxon>
        <taxon>Lentzea</taxon>
    </lineage>
</organism>
<evidence type="ECO:0000259" key="3">
    <source>
        <dbReference type="Pfam" id="PF00156"/>
    </source>
</evidence>
<reference evidence="4 5" key="1">
    <citation type="submission" date="2023-11" db="EMBL/GenBank/DDBJ databases">
        <title>Lentzea sokolovensis, sp. nov., Lentzea kristufkii, sp. nov., and Lentzea miocenensis, sp. nov., rare actinobacteria from Sokolov Coal Basin, Miocene lacustrine sediment, Czech Republic.</title>
        <authorList>
            <person name="Lara A."/>
            <person name="Kotroba L."/>
            <person name="Nouioui I."/>
            <person name="Neumann-Schaal M."/>
            <person name="Mast Y."/>
            <person name="Chronakova A."/>
        </authorList>
    </citation>
    <scope>NUCLEOTIDE SEQUENCE [LARGE SCALE GENOMIC DNA]</scope>
    <source>
        <strain evidence="4 5">BCCO 10_0061</strain>
    </source>
</reference>
<keyword evidence="2" id="KW-0808">Transferase</keyword>
<dbReference type="EMBL" id="JAXAVU010000019">
    <property type="protein sequence ID" value="MDX8149894.1"/>
    <property type="molecule type" value="Genomic_DNA"/>
</dbReference>
<dbReference type="CDD" id="cd06223">
    <property type="entry name" value="PRTases_typeI"/>
    <property type="match status" value="1"/>
</dbReference>
<dbReference type="InterPro" id="IPR029057">
    <property type="entry name" value="PRTase-like"/>
</dbReference>
<sequence length="172" mass="18864">MAKPVVRSVQWSEVHAWILEIAATSGNFDSIVGVSRGGATPAICLSYIATETPLHFAYRDNAPAERKPFYVFGSGRDERLANNRSSYRITNGFRSRRPLVVDDVATFGDTLTVIGDLLASLGAAEVKYATYAADVATLQRERPSILSNLSYHESIDNAKVWLSFPWHAQGAT</sequence>
<dbReference type="PANTHER" id="PTHR43363:SF2">
    <property type="entry name" value="PHOSPHORIBOSYLTRANSFERASE"/>
    <property type="match status" value="1"/>
</dbReference>
<dbReference type="SUPFAM" id="SSF53271">
    <property type="entry name" value="PRTase-like"/>
    <property type="match status" value="1"/>
</dbReference>
<feature type="domain" description="Phosphoribosyltransferase" evidence="3">
    <location>
        <begin position="14"/>
        <end position="139"/>
    </location>
</feature>
<dbReference type="Gene3D" id="3.40.50.2020">
    <property type="match status" value="1"/>
</dbReference>
<keyword evidence="5" id="KW-1185">Reference proteome</keyword>